<feature type="domain" description="Rho-GAP" evidence="3">
    <location>
        <begin position="156"/>
        <end position="352"/>
    </location>
</feature>
<reference evidence="6" key="1">
    <citation type="submission" date="2017-02" db="UniProtKB">
        <authorList>
            <consortium name="WormBaseParasite"/>
        </authorList>
    </citation>
    <scope>IDENTIFICATION</scope>
</reference>
<keyword evidence="1" id="KW-0343">GTPase activation</keyword>
<sequence length="888" mass="96858">MTVGGVEAGEKELIKRQSTYDSFGNSSAARGTRSGTSSCNGHDTNTFSDDATTKLIMHRYKAKSTQLGSPIASNKRSQAAEVVAEHFEQPGTSSTASGSTAGSINEGASTSTNQSNENIPSSTPKPARKWKKSRAAKQSLTLSSSRPDKGASQGASALGRKIGDYPTTGEGDLVPLLMKLCVGVVEAHGMDTVGIYRIPGNTAAVNALKENLNLGLENIDFKDPRWRDVNVVSSLLKMFLRKLPEPLLTDKLYPFFIDANRIAGHPQRLHKLRNLVRKLPADHYATLKYLMHHLLVVSSHSGVNKMETRNLALMFGPSIVRPSDDNMATMVTHMSDQCRIIETFITYFEWMFNEASGANDEVPSPVITASDAANSFGAGGKSGSADFDGGSQSSFTTTSLNDMHNLLRRVNEAEAIALMDAQRGGKIKQILNVRRNSRKEKSRKRDHSVHATSSSHEPPNTGSARKISEKDRNPKNVYQERDIDAEIASRGQSIKTELSCATSSSLGHSPSLGSSLGSVTESSQQTISRIDATVRSESYADADAMRKKRQQEIYSARRIFIAGTDADPLDVNPTGVDLDDLVSHTRHLNLASSPALEVLSAETREKIRKMQQLQGWFTTASERREADASKRTYRIGDTFCSEESVSQTKNPRRGGEEFSSTDALSLTSDYSTTSSAPLTAPVTVSCMDHLATTSSDYASSDMRIDGSLVNASFCKTNPSTQLGTDAENIEIRAPQFSTFAHNNAQEQPETQNKVDSQRQILIEAKENEKPAFLNAGCSSRAQRVKARAKASRKDLWRRHTLSDVDIIRQAIAQEKAREKAFTAAPINEKSKVSKLARWIKNSFRRSSHDLVVNDSFSFHQGYNSPTLPSSGGPTPPSEILPSSGDEQL</sequence>
<feature type="region of interest" description="Disordered" evidence="2">
    <location>
        <begin position="641"/>
        <end position="677"/>
    </location>
</feature>
<evidence type="ECO:0000256" key="1">
    <source>
        <dbReference type="ARBA" id="ARBA00022468"/>
    </source>
</evidence>
<dbReference type="Pfam" id="PF00620">
    <property type="entry name" value="RhoGAP"/>
    <property type="match status" value="1"/>
</dbReference>
<dbReference type="EMBL" id="UXUI01008393">
    <property type="protein sequence ID" value="VDD91392.1"/>
    <property type="molecule type" value="Genomic_DNA"/>
</dbReference>
<dbReference type="SMART" id="SM00324">
    <property type="entry name" value="RhoGAP"/>
    <property type="match status" value="1"/>
</dbReference>
<feature type="compositionally biased region" description="Low complexity" evidence="2">
    <location>
        <begin position="660"/>
        <end position="676"/>
    </location>
</feature>
<feature type="region of interest" description="Disordered" evidence="2">
    <location>
        <begin position="63"/>
        <end position="164"/>
    </location>
</feature>
<dbReference type="InterPro" id="IPR008936">
    <property type="entry name" value="Rho_GTPase_activation_prot"/>
</dbReference>
<feature type="compositionally biased region" description="Basic and acidic residues" evidence="2">
    <location>
        <begin position="466"/>
        <end position="484"/>
    </location>
</feature>
<dbReference type="PANTHER" id="PTHR23176:SF133">
    <property type="entry name" value="GTPASE-ACTIVATING PROTEIN PAC-1"/>
    <property type="match status" value="1"/>
</dbReference>
<dbReference type="InterPro" id="IPR000198">
    <property type="entry name" value="RhoGAP_dom"/>
</dbReference>
<organism evidence="6">
    <name type="scientific">Enterobius vermicularis</name>
    <name type="common">Human pinworm</name>
    <dbReference type="NCBI Taxonomy" id="51028"/>
    <lineage>
        <taxon>Eukaryota</taxon>
        <taxon>Metazoa</taxon>
        <taxon>Ecdysozoa</taxon>
        <taxon>Nematoda</taxon>
        <taxon>Chromadorea</taxon>
        <taxon>Rhabditida</taxon>
        <taxon>Spirurina</taxon>
        <taxon>Oxyuridomorpha</taxon>
        <taxon>Oxyuroidea</taxon>
        <taxon>Oxyuridae</taxon>
        <taxon>Enterobius</taxon>
    </lineage>
</organism>
<keyword evidence="5" id="KW-1185">Reference proteome</keyword>
<dbReference type="FunFam" id="1.10.555.10:FF:000058">
    <property type="entry name" value="GTPase-activating protein pac-1"/>
    <property type="match status" value="1"/>
</dbReference>
<feature type="region of interest" description="Disordered" evidence="2">
    <location>
        <begin position="1"/>
        <end position="48"/>
    </location>
</feature>
<evidence type="ECO:0000313" key="4">
    <source>
        <dbReference type="EMBL" id="VDD91392.1"/>
    </source>
</evidence>
<feature type="compositionally biased region" description="Basic residues" evidence="2">
    <location>
        <begin position="126"/>
        <end position="135"/>
    </location>
</feature>
<feature type="compositionally biased region" description="Polar residues" evidence="2">
    <location>
        <begin position="519"/>
        <end position="528"/>
    </location>
</feature>
<dbReference type="PANTHER" id="PTHR23176">
    <property type="entry name" value="RHO/RAC/CDC GTPASE-ACTIVATING PROTEIN"/>
    <property type="match status" value="1"/>
</dbReference>
<evidence type="ECO:0000256" key="2">
    <source>
        <dbReference type="SAM" id="MobiDB-lite"/>
    </source>
</evidence>
<dbReference type="OrthoDB" id="9994905at2759"/>
<protein>
    <submittedName>
        <fullName evidence="6">Rho-GAP domain-containing protein</fullName>
    </submittedName>
</protein>
<feature type="compositionally biased region" description="Basic residues" evidence="2">
    <location>
        <begin position="435"/>
        <end position="447"/>
    </location>
</feature>
<dbReference type="WBParaSite" id="EVEC_0000656901-mRNA-1">
    <property type="protein sequence ID" value="EVEC_0000656901-mRNA-1"/>
    <property type="gene ID" value="EVEC_0000656901"/>
</dbReference>
<dbReference type="GO" id="GO:0005737">
    <property type="term" value="C:cytoplasm"/>
    <property type="evidence" value="ECO:0007669"/>
    <property type="project" value="TreeGrafter"/>
</dbReference>
<evidence type="ECO:0000313" key="5">
    <source>
        <dbReference type="Proteomes" id="UP000274131"/>
    </source>
</evidence>
<feature type="compositionally biased region" description="Low complexity" evidence="2">
    <location>
        <begin position="91"/>
        <end position="103"/>
    </location>
</feature>
<feature type="compositionally biased region" description="Polar residues" evidence="2">
    <location>
        <begin position="450"/>
        <end position="463"/>
    </location>
</feature>
<dbReference type="InterPro" id="IPR050729">
    <property type="entry name" value="Rho-GAP"/>
</dbReference>
<name>A0A0N4V8A0_ENTVE</name>
<feature type="compositionally biased region" description="Low complexity" evidence="2">
    <location>
        <begin position="503"/>
        <end position="518"/>
    </location>
</feature>
<dbReference type="GO" id="GO:0005096">
    <property type="term" value="F:GTPase activator activity"/>
    <property type="evidence" value="ECO:0007669"/>
    <property type="project" value="UniProtKB-KW"/>
</dbReference>
<dbReference type="Proteomes" id="UP000274131">
    <property type="component" value="Unassembled WGS sequence"/>
</dbReference>
<feature type="compositionally biased region" description="Polar residues" evidence="2">
    <location>
        <begin position="63"/>
        <end position="77"/>
    </location>
</feature>
<feature type="region of interest" description="Disordered" evidence="2">
    <location>
        <begin position="429"/>
        <end position="484"/>
    </location>
</feature>
<feature type="compositionally biased region" description="Polar residues" evidence="2">
    <location>
        <begin position="136"/>
        <end position="145"/>
    </location>
</feature>
<evidence type="ECO:0000259" key="3">
    <source>
        <dbReference type="PROSITE" id="PS50238"/>
    </source>
</evidence>
<dbReference type="AlphaFoldDB" id="A0A0N4V8A0"/>
<feature type="compositionally biased region" description="Polar residues" evidence="2">
    <location>
        <begin position="106"/>
        <end position="124"/>
    </location>
</feature>
<evidence type="ECO:0000313" key="6">
    <source>
        <dbReference type="WBParaSite" id="EVEC_0000656901-mRNA-1"/>
    </source>
</evidence>
<dbReference type="SUPFAM" id="SSF48350">
    <property type="entry name" value="GTPase activation domain, GAP"/>
    <property type="match status" value="1"/>
</dbReference>
<reference evidence="4 5" key="2">
    <citation type="submission" date="2018-10" db="EMBL/GenBank/DDBJ databases">
        <authorList>
            <consortium name="Pathogen Informatics"/>
        </authorList>
    </citation>
    <scope>NUCLEOTIDE SEQUENCE [LARGE SCALE GENOMIC DNA]</scope>
</reference>
<dbReference type="Gene3D" id="1.10.555.10">
    <property type="entry name" value="Rho GTPase activation protein"/>
    <property type="match status" value="1"/>
</dbReference>
<feature type="region of interest" description="Disordered" evidence="2">
    <location>
        <begin position="862"/>
        <end position="888"/>
    </location>
</feature>
<dbReference type="STRING" id="51028.A0A0N4V8A0"/>
<dbReference type="GO" id="GO:0007165">
    <property type="term" value="P:signal transduction"/>
    <property type="evidence" value="ECO:0007669"/>
    <property type="project" value="InterPro"/>
</dbReference>
<proteinExistence type="predicted"/>
<feature type="region of interest" description="Disordered" evidence="2">
    <location>
        <begin position="501"/>
        <end position="530"/>
    </location>
</feature>
<accession>A0A0N4V8A0</accession>
<feature type="compositionally biased region" description="Polar residues" evidence="2">
    <location>
        <begin position="16"/>
        <end position="48"/>
    </location>
</feature>
<gene>
    <name evidence="4" type="ORF">EVEC_LOCUS6143</name>
</gene>
<dbReference type="PROSITE" id="PS50238">
    <property type="entry name" value="RHOGAP"/>
    <property type="match status" value="1"/>
</dbReference>